<keyword evidence="2" id="KW-1185">Reference proteome</keyword>
<sequence length="338" mass="40066">MAQLLTLPYQSPSPTYSFTKEKSSGLMPDYLYPISKISALSNGIIREEKTNNATMFKASLTKGREIPINDLNELLYSKTFDFDPKPNTLDEINSAKNYTELSNPFILYKYNKEIEFLLFFSNCPTRNDLISALIFDDYSQRLANKPLVFRLKWFYEKDLKGFIKTLYAFPTDALNVSGYRANSRCTDHRFRIRHDWAQIQNEESLNNFTTNEENWLAFDAFQLCQFYEWAENARPNSINEYIAFLLKKNYARYFTHYVNKPEWLRYPTDYMTEHPSLHKDMLITYEPFLKRYGHLFARYNETYLNKKAKSYRAFLKATKPQRTLMKILSIPTNIARLL</sequence>
<dbReference type="EMBL" id="WKCM01000091">
    <property type="protein sequence ID" value="MCF5322181.1"/>
    <property type="molecule type" value="Genomic_DNA"/>
</dbReference>
<dbReference type="Proteomes" id="UP000814078">
    <property type="component" value="Unassembled WGS sequence"/>
</dbReference>
<accession>A0ABS9GF47</accession>
<evidence type="ECO:0000313" key="2">
    <source>
        <dbReference type="Proteomes" id="UP000814078"/>
    </source>
</evidence>
<proteinExistence type="predicted"/>
<comment type="caution">
    <text evidence="1">The sequence shown here is derived from an EMBL/GenBank/DDBJ whole genome shotgun (WGS) entry which is preliminary data.</text>
</comment>
<organism evidence="1 2">
    <name type="scientific">Pseudomonas simiae</name>
    <dbReference type="NCBI Taxonomy" id="321846"/>
    <lineage>
        <taxon>Bacteria</taxon>
        <taxon>Pseudomonadati</taxon>
        <taxon>Pseudomonadota</taxon>
        <taxon>Gammaproteobacteria</taxon>
        <taxon>Pseudomonadales</taxon>
        <taxon>Pseudomonadaceae</taxon>
        <taxon>Pseudomonas</taxon>
    </lineage>
</organism>
<protein>
    <submittedName>
        <fullName evidence="1">Uncharacterized protein</fullName>
    </submittedName>
</protein>
<reference evidence="1 2" key="1">
    <citation type="submission" date="2019-11" db="EMBL/GenBank/DDBJ databases">
        <title>Epiphytic Pseudomonas syringae from cherry orchards.</title>
        <authorList>
            <person name="Hulin M.T."/>
        </authorList>
    </citation>
    <scope>NUCLEOTIDE SEQUENCE [LARGE SCALE GENOMIC DNA]</scope>
    <source>
        <strain evidence="1 2">PA-5-11C</strain>
    </source>
</reference>
<evidence type="ECO:0000313" key="1">
    <source>
        <dbReference type="EMBL" id="MCF5322181.1"/>
    </source>
</evidence>
<dbReference type="RefSeq" id="WP_236323531.1">
    <property type="nucleotide sequence ID" value="NZ_WKCJ01000048.1"/>
</dbReference>
<name>A0ABS9GF47_9PSED</name>
<gene>
    <name evidence="1" type="ORF">GIW13_28160</name>
</gene>